<feature type="transmembrane region" description="Helical" evidence="1">
    <location>
        <begin position="124"/>
        <end position="145"/>
    </location>
</feature>
<reference evidence="2" key="1">
    <citation type="journal article" date="2021" name="Proc. Natl. Acad. Sci. U.S.A.">
        <title>A Catalog of Tens of Thousands of Viruses from Human Metagenomes Reveals Hidden Associations with Chronic Diseases.</title>
        <authorList>
            <person name="Tisza M.J."/>
            <person name="Buck C.B."/>
        </authorList>
    </citation>
    <scope>NUCLEOTIDE SEQUENCE</scope>
    <source>
        <strain evidence="2">CtZiV25</strain>
    </source>
</reference>
<keyword evidence="1" id="KW-1133">Transmembrane helix</keyword>
<keyword evidence="1" id="KW-0472">Membrane</keyword>
<organism evidence="2">
    <name type="scientific">Siphoviridae sp. ctZiV25</name>
    <dbReference type="NCBI Taxonomy" id="2825560"/>
    <lineage>
        <taxon>Viruses</taxon>
        <taxon>Duplodnaviria</taxon>
        <taxon>Heunggongvirae</taxon>
        <taxon>Uroviricota</taxon>
        <taxon>Caudoviricetes</taxon>
    </lineage>
</organism>
<keyword evidence="1" id="KW-0812">Transmembrane</keyword>
<accession>A0A8S5TXR9</accession>
<evidence type="ECO:0000256" key="1">
    <source>
        <dbReference type="SAM" id="Phobius"/>
    </source>
</evidence>
<feature type="transmembrane region" description="Helical" evidence="1">
    <location>
        <begin position="69"/>
        <end position="89"/>
    </location>
</feature>
<feature type="transmembrane region" description="Helical" evidence="1">
    <location>
        <begin position="29"/>
        <end position="49"/>
    </location>
</feature>
<protein>
    <submittedName>
        <fullName evidence="2">Uncharacterized protein</fullName>
    </submittedName>
</protein>
<name>A0A8S5TXR9_9CAUD</name>
<dbReference type="EMBL" id="BK015956">
    <property type="protein sequence ID" value="DAF86992.1"/>
    <property type="molecule type" value="Genomic_DNA"/>
</dbReference>
<sequence>MKTRQKKNETKDSGDTVVRENSIWRFYQYAAVIFPILLMLSHWCIFYVFSQNTQELMKYSEQNEICIVWIYVFLFLVLPLMTLPASFLYGWCNFLRIPFVYFIFINVERWYYGSWFCTNEMVDTHYILIYCILCMYVMDTMEICVKHRKSVERILKCMFVYLLKILRKPFEGNEKTNELYNDVIMEIERRKS</sequence>
<feature type="transmembrane region" description="Helical" evidence="1">
    <location>
        <begin position="94"/>
        <end position="112"/>
    </location>
</feature>
<proteinExistence type="predicted"/>
<evidence type="ECO:0000313" key="2">
    <source>
        <dbReference type="EMBL" id="DAF86992.1"/>
    </source>
</evidence>